<feature type="modified residue" description="4-aspartylphosphate" evidence="2">
    <location>
        <position position="46"/>
    </location>
</feature>
<keyword evidence="5" id="KW-1185">Reference proteome</keyword>
<dbReference type="Proteomes" id="UP001385892">
    <property type="component" value="Unassembled WGS sequence"/>
</dbReference>
<evidence type="ECO:0000313" key="4">
    <source>
        <dbReference type="EMBL" id="MEJ8852778.1"/>
    </source>
</evidence>
<dbReference type="SMART" id="SM00448">
    <property type="entry name" value="REC"/>
    <property type="match status" value="1"/>
</dbReference>
<dbReference type="Gene3D" id="3.40.50.2300">
    <property type="match status" value="1"/>
</dbReference>
<evidence type="ECO:0000313" key="5">
    <source>
        <dbReference type="Proteomes" id="UP001385892"/>
    </source>
</evidence>
<accession>A0ABU8WZ32</accession>
<evidence type="ECO:0000256" key="1">
    <source>
        <dbReference type="ARBA" id="ARBA00022553"/>
    </source>
</evidence>
<dbReference type="EMBL" id="JBBKZT010000068">
    <property type="protein sequence ID" value="MEJ8852778.1"/>
    <property type="molecule type" value="Genomic_DNA"/>
</dbReference>
<keyword evidence="1 2" id="KW-0597">Phosphoprotein</keyword>
<dbReference type="PANTHER" id="PTHR44591">
    <property type="entry name" value="STRESS RESPONSE REGULATOR PROTEIN 1"/>
    <property type="match status" value="1"/>
</dbReference>
<protein>
    <submittedName>
        <fullName evidence="4">Response regulator</fullName>
    </submittedName>
</protein>
<dbReference type="CDD" id="cd17580">
    <property type="entry name" value="REC_2_DhkD-like"/>
    <property type="match status" value="1"/>
</dbReference>
<organism evidence="4 5">
    <name type="scientific">Variovorax rhizosphaerae</name>
    <dbReference type="NCBI Taxonomy" id="1836200"/>
    <lineage>
        <taxon>Bacteria</taxon>
        <taxon>Pseudomonadati</taxon>
        <taxon>Pseudomonadota</taxon>
        <taxon>Betaproteobacteria</taxon>
        <taxon>Burkholderiales</taxon>
        <taxon>Comamonadaceae</taxon>
        <taxon>Variovorax</taxon>
    </lineage>
</organism>
<dbReference type="RefSeq" id="WP_340348714.1">
    <property type="nucleotide sequence ID" value="NZ_JBBKZT010000068.1"/>
</dbReference>
<feature type="domain" description="Response regulatory" evidence="3">
    <location>
        <begin position="1"/>
        <end position="113"/>
    </location>
</feature>
<gene>
    <name evidence="4" type="ORF">WKW82_39740</name>
</gene>
<dbReference type="InterPro" id="IPR001789">
    <property type="entry name" value="Sig_transdc_resp-reg_receiver"/>
</dbReference>
<sequence>MDDDPHTLETLSELLGLEGAMVTTADSGEAALEAARQGEFDLAISDIAMPGMDGFELIMRLRELPHGRPWRAIALTGFGRPEEVAKSRAAGFDLHLNKPVSLEALNDAVASIRRR</sequence>
<dbReference type="PROSITE" id="PS50110">
    <property type="entry name" value="RESPONSE_REGULATORY"/>
    <property type="match status" value="1"/>
</dbReference>
<evidence type="ECO:0000259" key="3">
    <source>
        <dbReference type="PROSITE" id="PS50110"/>
    </source>
</evidence>
<dbReference type="InterPro" id="IPR011006">
    <property type="entry name" value="CheY-like_superfamily"/>
</dbReference>
<dbReference type="PANTHER" id="PTHR44591:SF3">
    <property type="entry name" value="RESPONSE REGULATORY DOMAIN-CONTAINING PROTEIN"/>
    <property type="match status" value="1"/>
</dbReference>
<dbReference type="InterPro" id="IPR050595">
    <property type="entry name" value="Bact_response_regulator"/>
</dbReference>
<dbReference type="Pfam" id="PF00072">
    <property type="entry name" value="Response_reg"/>
    <property type="match status" value="1"/>
</dbReference>
<proteinExistence type="predicted"/>
<reference evidence="4 5" key="1">
    <citation type="submission" date="2024-03" db="EMBL/GenBank/DDBJ databases">
        <title>Novel species of the genus Variovorax.</title>
        <authorList>
            <person name="Liu Q."/>
            <person name="Xin Y.-H."/>
        </authorList>
    </citation>
    <scope>NUCLEOTIDE SEQUENCE [LARGE SCALE GENOMIC DNA]</scope>
    <source>
        <strain evidence="4 5">KACC 18900</strain>
    </source>
</reference>
<name>A0ABU8WZ32_9BURK</name>
<comment type="caution">
    <text evidence="4">The sequence shown here is derived from an EMBL/GenBank/DDBJ whole genome shotgun (WGS) entry which is preliminary data.</text>
</comment>
<dbReference type="SUPFAM" id="SSF52172">
    <property type="entry name" value="CheY-like"/>
    <property type="match status" value="1"/>
</dbReference>
<evidence type="ECO:0000256" key="2">
    <source>
        <dbReference type="PROSITE-ProRule" id="PRU00169"/>
    </source>
</evidence>